<name>A0AA96F2G5_9FLAO</name>
<dbReference type="EMBL" id="CP134878">
    <property type="protein sequence ID" value="WNM18635.1"/>
    <property type="molecule type" value="Genomic_DNA"/>
</dbReference>
<evidence type="ECO:0000313" key="2">
    <source>
        <dbReference type="EMBL" id="WNM22686.1"/>
    </source>
</evidence>
<dbReference type="KEGG" id="fcj:RN605_04815"/>
<sequence length="105" mass="12133">MLNFEKLKANDLWSILENKKHCVIAIDQITANTIGNDIYTKMSYSIPKLSIEDVIDVVKFTTLFDSNDKQSFWNTFILLASNKGADIYFTNTNDTDCYVEFKFNN</sequence>
<gene>
    <name evidence="2" type="ORF">RN605_04815</name>
    <name evidence="1" type="ORF">RN608_11515</name>
</gene>
<dbReference type="AlphaFoldDB" id="A0AA96F2G5"/>
<accession>A0AA96F2G5</accession>
<reference evidence="2 3" key="1">
    <citation type="submission" date="2023-09" db="EMBL/GenBank/DDBJ databases">
        <title>Flavobacterium sp. a novel bacteria isolate from Pepper rhizosphere.</title>
        <authorList>
            <person name="Peng Y."/>
            <person name="Lee J."/>
        </authorList>
    </citation>
    <scope>NUCLEOTIDE SEQUENCE [LARGE SCALE GENOMIC DNA]</scope>
    <source>
        <strain evidence="1">PMR2A8</strain>
        <strain evidence="2 3">PMTSA4</strain>
    </source>
</reference>
<organism evidence="2 3">
    <name type="scientific">Flavobacterium capsici</name>
    <dbReference type="NCBI Taxonomy" id="3075618"/>
    <lineage>
        <taxon>Bacteria</taxon>
        <taxon>Pseudomonadati</taxon>
        <taxon>Bacteroidota</taxon>
        <taxon>Flavobacteriia</taxon>
        <taxon>Flavobacteriales</taxon>
        <taxon>Flavobacteriaceae</taxon>
        <taxon>Flavobacterium</taxon>
    </lineage>
</organism>
<dbReference type="EMBL" id="CP134890">
    <property type="protein sequence ID" value="WNM22686.1"/>
    <property type="molecule type" value="Genomic_DNA"/>
</dbReference>
<proteinExistence type="predicted"/>
<evidence type="ECO:0000313" key="1">
    <source>
        <dbReference type="EMBL" id="WNM18635.1"/>
    </source>
</evidence>
<dbReference type="RefSeq" id="WP_313322698.1">
    <property type="nucleotide sequence ID" value="NZ_CP134878.1"/>
</dbReference>
<keyword evidence="3" id="KW-1185">Reference proteome</keyword>
<evidence type="ECO:0000313" key="3">
    <source>
        <dbReference type="Proteomes" id="UP001304515"/>
    </source>
</evidence>
<accession>A0AA96EZZ7</accession>
<dbReference type="Proteomes" id="UP001304515">
    <property type="component" value="Chromosome"/>
</dbReference>
<protein>
    <submittedName>
        <fullName evidence="2">Uncharacterized protein</fullName>
    </submittedName>
</protein>